<dbReference type="GO" id="GO:0005829">
    <property type="term" value="C:cytosol"/>
    <property type="evidence" value="ECO:0007669"/>
    <property type="project" value="TreeGrafter"/>
</dbReference>
<feature type="binding site" evidence="8">
    <location>
        <begin position="30"/>
        <end position="37"/>
    </location>
    <ligand>
        <name>ATP</name>
        <dbReference type="ChEBI" id="CHEBI:30616"/>
    </ligand>
</feature>
<comment type="subunit">
    <text evidence="8">Homodimer.</text>
</comment>
<feature type="binding site" evidence="8">
    <location>
        <position position="61"/>
    </location>
    <ligand>
        <name>beta-alanine</name>
        <dbReference type="ChEBI" id="CHEBI:57966"/>
    </ligand>
</feature>
<dbReference type="HAMAP" id="MF_00158">
    <property type="entry name" value="PanC"/>
    <property type="match status" value="1"/>
</dbReference>
<comment type="subcellular location">
    <subcellularLocation>
        <location evidence="8">Cytoplasm</location>
    </subcellularLocation>
</comment>
<feature type="binding site" evidence="8">
    <location>
        <begin position="184"/>
        <end position="187"/>
    </location>
    <ligand>
        <name>ATP</name>
        <dbReference type="ChEBI" id="CHEBI:30616"/>
    </ligand>
</feature>
<evidence type="ECO:0000256" key="6">
    <source>
        <dbReference type="ARBA" id="ARBA00022840"/>
    </source>
</evidence>
<evidence type="ECO:0000256" key="8">
    <source>
        <dbReference type="HAMAP-Rule" id="MF_00158"/>
    </source>
</evidence>
<dbReference type="InterPro" id="IPR014729">
    <property type="entry name" value="Rossmann-like_a/b/a_fold"/>
</dbReference>
<evidence type="ECO:0000256" key="5">
    <source>
        <dbReference type="ARBA" id="ARBA00022741"/>
    </source>
</evidence>
<dbReference type="InterPro" id="IPR003721">
    <property type="entry name" value="Pantoate_ligase"/>
</dbReference>
<accession>A0A0Q9YKA0</accession>
<dbReference type="AlphaFoldDB" id="A0A0Q9YKA0"/>
<evidence type="ECO:0000313" key="11">
    <source>
        <dbReference type="Proteomes" id="UP000051497"/>
    </source>
</evidence>
<dbReference type="Gene3D" id="3.40.50.620">
    <property type="entry name" value="HUPs"/>
    <property type="match status" value="1"/>
</dbReference>
<evidence type="ECO:0000256" key="7">
    <source>
        <dbReference type="ARBA" id="ARBA00048258"/>
    </source>
</evidence>
<dbReference type="EC" id="6.3.2.1" evidence="8"/>
<dbReference type="Gene3D" id="3.30.1300.10">
    <property type="entry name" value="Pantoate-beta-alanine ligase, C-terminal domain"/>
    <property type="match status" value="1"/>
</dbReference>
<evidence type="ECO:0000256" key="1">
    <source>
        <dbReference type="ARBA" id="ARBA00004990"/>
    </source>
</evidence>
<feature type="binding site" evidence="8">
    <location>
        <position position="61"/>
    </location>
    <ligand>
        <name>(R)-pantoate</name>
        <dbReference type="ChEBI" id="CHEBI:15980"/>
    </ligand>
</feature>
<feature type="binding site" evidence="8">
    <location>
        <begin position="147"/>
        <end position="150"/>
    </location>
    <ligand>
        <name>ATP</name>
        <dbReference type="ChEBI" id="CHEBI:30616"/>
    </ligand>
</feature>
<comment type="caution">
    <text evidence="9">The sequence shown here is derived from an EMBL/GenBank/DDBJ whole genome shotgun (WGS) entry which is preliminary data.</text>
</comment>
<dbReference type="InterPro" id="IPR042176">
    <property type="entry name" value="Pantoate_ligase_C"/>
</dbReference>
<dbReference type="EMBL" id="LKAJ01000006">
    <property type="protein sequence ID" value="KRG21103.1"/>
    <property type="molecule type" value="Genomic_DNA"/>
</dbReference>
<feature type="binding site" evidence="8">
    <location>
        <position position="176"/>
    </location>
    <ligand>
        <name>ATP</name>
        <dbReference type="ChEBI" id="CHEBI:30616"/>
    </ligand>
</feature>
<dbReference type="RefSeq" id="WP_075066288.1">
    <property type="nucleotide sequence ID" value="NZ_LKAJ02000001.1"/>
</dbReference>
<dbReference type="GO" id="GO:0015940">
    <property type="term" value="P:pantothenate biosynthetic process"/>
    <property type="evidence" value="ECO:0007669"/>
    <property type="project" value="UniProtKB-UniRule"/>
</dbReference>
<name>A0A0Q9YKA0_9GAMM</name>
<evidence type="ECO:0000313" key="10">
    <source>
        <dbReference type="EMBL" id="MCS5711229.1"/>
    </source>
</evidence>
<dbReference type="SUPFAM" id="SSF52374">
    <property type="entry name" value="Nucleotidylyl transferase"/>
    <property type="match status" value="1"/>
</dbReference>
<evidence type="ECO:0000256" key="3">
    <source>
        <dbReference type="ARBA" id="ARBA00022598"/>
    </source>
</evidence>
<dbReference type="PANTHER" id="PTHR21299:SF1">
    <property type="entry name" value="PANTOATE--BETA-ALANINE LIGASE"/>
    <property type="match status" value="1"/>
</dbReference>
<dbReference type="GO" id="GO:0005524">
    <property type="term" value="F:ATP binding"/>
    <property type="evidence" value="ECO:0007669"/>
    <property type="project" value="UniProtKB-KW"/>
</dbReference>
<gene>
    <name evidence="8 9" type="primary">panC</name>
    <name evidence="10" type="ORF">HT99x_007270</name>
    <name evidence="9" type="ORF">HT99x_01659</name>
</gene>
<protein>
    <recommendedName>
        <fullName evidence="8">Pantothenate synthetase</fullName>
        <shortName evidence="8">PS</shortName>
        <ecNumber evidence="8">6.3.2.1</ecNumber>
    </recommendedName>
    <alternativeName>
        <fullName evidence="8">Pantoate--beta-alanine ligase</fullName>
    </alternativeName>
    <alternativeName>
        <fullName evidence="8">Pantoate-activating enzyme</fullName>
    </alternativeName>
</protein>
<dbReference type="Pfam" id="PF02569">
    <property type="entry name" value="Pantoate_ligase"/>
    <property type="match status" value="1"/>
</dbReference>
<keyword evidence="11" id="KW-1185">Reference proteome</keyword>
<reference evidence="9" key="1">
    <citation type="submission" date="2015-09" db="EMBL/GenBank/DDBJ databases">
        <title>Draft Genome Sequences of Two Novel Amoeba-resistant Intranuclear Bacteria, Candidatus Berkiella cookevillensis and Candidatus Berkiella aquae.</title>
        <authorList>
            <person name="Mehari Y.T."/>
            <person name="Arivett B.A."/>
            <person name="Farone A.L."/>
            <person name="Gunderson J.H."/>
            <person name="Farone M.B."/>
        </authorList>
    </citation>
    <scope>NUCLEOTIDE SEQUENCE [LARGE SCALE GENOMIC DNA]</scope>
    <source>
        <strain evidence="9">HT99</strain>
    </source>
</reference>
<comment type="function">
    <text evidence="8">Catalyzes the condensation of pantoate with beta-alanine in an ATP-dependent reaction via a pantoyl-adenylate intermediate.</text>
</comment>
<keyword evidence="5 8" id="KW-0547">Nucleotide-binding</keyword>
<comment type="miscellaneous">
    <text evidence="8">The reaction proceeds by a bi uni uni bi ping pong mechanism.</text>
</comment>
<keyword evidence="6 8" id="KW-0067">ATP-binding</keyword>
<dbReference type="PATRIC" id="fig|1590043.3.peg.1695"/>
<evidence type="ECO:0000256" key="2">
    <source>
        <dbReference type="ARBA" id="ARBA00009256"/>
    </source>
</evidence>
<organism evidence="9">
    <name type="scientific">Candidatus Berkiella aquae</name>
    <dbReference type="NCBI Taxonomy" id="295108"/>
    <lineage>
        <taxon>Bacteria</taxon>
        <taxon>Pseudomonadati</taxon>
        <taxon>Pseudomonadota</taxon>
        <taxon>Gammaproteobacteria</taxon>
        <taxon>Candidatus Berkiellales</taxon>
        <taxon>Candidatus Berkiellaceae</taxon>
        <taxon>Candidatus Berkiella</taxon>
    </lineage>
</organism>
<dbReference type="PANTHER" id="PTHR21299">
    <property type="entry name" value="CYTIDYLATE KINASE/PANTOATE-BETA-ALANINE LIGASE"/>
    <property type="match status" value="1"/>
</dbReference>
<evidence type="ECO:0000313" key="9">
    <source>
        <dbReference type="EMBL" id="KRG21103.1"/>
    </source>
</evidence>
<feature type="active site" description="Proton donor" evidence="8">
    <location>
        <position position="37"/>
    </location>
</feature>
<dbReference type="NCBIfam" id="TIGR00018">
    <property type="entry name" value="panC"/>
    <property type="match status" value="1"/>
</dbReference>
<proteinExistence type="inferred from homology"/>
<comment type="catalytic activity">
    <reaction evidence="7 8">
        <text>(R)-pantoate + beta-alanine + ATP = (R)-pantothenate + AMP + diphosphate + H(+)</text>
        <dbReference type="Rhea" id="RHEA:10912"/>
        <dbReference type="ChEBI" id="CHEBI:15378"/>
        <dbReference type="ChEBI" id="CHEBI:15980"/>
        <dbReference type="ChEBI" id="CHEBI:29032"/>
        <dbReference type="ChEBI" id="CHEBI:30616"/>
        <dbReference type="ChEBI" id="CHEBI:33019"/>
        <dbReference type="ChEBI" id="CHEBI:57966"/>
        <dbReference type="ChEBI" id="CHEBI:456215"/>
        <dbReference type="EC" id="6.3.2.1"/>
    </reaction>
</comment>
<dbReference type="STRING" id="295108.HT99x_01659"/>
<keyword evidence="3 8" id="KW-0436">Ligase</keyword>
<reference evidence="10" key="2">
    <citation type="journal article" date="2016" name="Genome Announc.">
        <title>Draft Genome Sequences of Two Novel Amoeba-Resistant Intranuclear Bacteria, 'Candidatus Berkiella cookevillensis' and 'Candidatus Berkiella aquae'.</title>
        <authorList>
            <person name="Mehari Y.T."/>
            <person name="Arivett B.A."/>
            <person name="Farone A.L."/>
            <person name="Gunderson J.H."/>
            <person name="Farone M.B."/>
        </authorList>
    </citation>
    <scope>NUCLEOTIDE SEQUENCE</scope>
    <source>
        <strain evidence="10">HT99</strain>
    </source>
</reference>
<comment type="similarity">
    <text evidence="2 8">Belongs to the pantothenate synthetase family.</text>
</comment>
<dbReference type="GO" id="GO:0004592">
    <property type="term" value="F:pantoate-beta-alanine ligase activity"/>
    <property type="evidence" value="ECO:0007669"/>
    <property type="project" value="UniProtKB-UniRule"/>
</dbReference>
<dbReference type="UniPathway" id="UPA00028">
    <property type="reaction ID" value="UER00005"/>
</dbReference>
<feature type="binding site" evidence="8">
    <location>
        <position position="153"/>
    </location>
    <ligand>
        <name>(R)-pantoate</name>
        <dbReference type="ChEBI" id="CHEBI:15980"/>
    </ligand>
</feature>
<dbReference type="OrthoDB" id="9773087at2"/>
<comment type="pathway">
    <text evidence="1 8">Cofactor biosynthesis; (R)-pantothenate biosynthesis; (R)-pantothenate from (R)-pantoate and beta-alanine: step 1/1.</text>
</comment>
<reference evidence="10" key="3">
    <citation type="submission" date="2021-06" db="EMBL/GenBank/DDBJ databases">
        <title>Genomic Description and Analysis of Intracellular Bacteria, Candidatus Berkiella cookevillensis and Candidatus Berkiella aquae.</title>
        <authorList>
            <person name="Kidane D.T."/>
            <person name="Mehari Y.T."/>
            <person name="Rice F.C."/>
            <person name="Arivett B.A."/>
            <person name="Farone A.L."/>
            <person name="Berk S.G."/>
            <person name="Farone M.B."/>
        </authorList>
    </citation>
    <scope>NUCLEOTIDE SEQUENCE</scope>
    <source>
        <strain evidence="10">HT99</strain>
    </source>
</reference>
<keyword evidence="8" id="KW-0963">Cytoplasm</keyword>
<dbReference type="EMBL" id="LKAJ02000001">
    <property type="protein sequence ID" value="MCS5711229.1"/>
    <property type="molecule type" value="Genomic_DNA"/>
</dbReference>
<dbReference type="Proteomes" id="UP000051497">
    <property type="component" value="Unassembled WGS sequence"/>
</dbReference>
<evidence type="ECO:0000256" key="4">
    <source>
        <dbReference type="ARBA" id="ARBA00022655"/>
    </source>
</evidence>
<sequence>MTELIHSIEKWQALRHTFHPHDSVGFVPTMGNLHQGHASLLSLAKVQNNISVLSIFVNPTQFNDPQDLQKYPRTLEDDLKMATALGIDYVICPHADELYPDDYHYQVHETTISHLLEGVSRPGHFTGMLTVVLKLLLLVKATRAYFGEKDYQQLQLVKGMVKAFFIETEIIACPTIRETTALAMSSRNRRLNEAERTLADCFAKGMLQCQSTDSLKDFLQQHNIPFDYVEIWQNRLLAAVQIGNIRLIDNVEIS</sequence>
<keyword evidence="4 8" id="KW-0566">Pantothenate biosynthesis</keyword>